<dbReference type="EMBL" id="FQWD01000010">
    <property type="protein sequence ID" value="SHH39532.1"/>
    <property type="molecule type" value="Genomic_DNA"/>
</dbReference>
<reference evidence="2" key="1">
    <citation type="submission" date="2016-11" db="EMBL/GenBank/DDBJ databases">
        <authorList>
            <person name="Varghese N."/>
            <person name="Submissions S."/>
        </authorList>
    </citation>
    <scope>NUCLEOTIDE SEQUENCE [LARGE SCALE GENOMIC DNA]</scope>
    <source>
        <strain evidence="2">CGMCC 1.8995</strain>
    </source>
</reference>
<sequence length="91" mass="9955">MFNSKEQINCSKQVANAWRESHVCDWNKSGAVITYMGNVSGWIDAVRNPEDFCPGCLAFTANGEVWETVGGNDQQGANAWRRISSEVGGEA</sequence>
<dbReference type="RefSeq" id="WP_084526787.1">
    <property type="nucleotide sequence ID" value="NZ_FQWD01000010.1"/>
</dbReference>
<proteinExistence type="predicted"/>
<organism evidence="1 2">
    <name type="scientific">Marisediminitalea aggregata</name>
    <dbReference type="NCBI Taxonomy" id="634436"/>
    <lineage>
        <taxon>Bacteria</taxon>
        <taxon>Pseudomonadati</taxon>
        <taxon>Pseudomonadota</taxon>
        <taxon>Gammaproteobacteria</taxon>
        <taxon>Alteromonadales</taxon>
        <taxon>Alteromonadaceae</taxon>
        <taxon>Marisediminitalea</taxon>
    </lineage>
</organism>
<dbReference type="AlphaFoldDB" id="A0A1M5SLW8"/>
<keyword evidence="2" id="KW-1185">Reference proteome</keyword>
<dbReference type="Proteomes" id="UP000184520">
    <property type="component" value="Unassembled WGS sequence"/>
</dbReference>
<protein>
    <submittedName>
        <fullName evidence="1">Uncharacterized protein</fullName>
    </submittedName>
</protein>
<dbReference type="OrthoDB" id="6367558at2"/>
<name>A0A1M5SLW8_9ALTE</name>
<dbReference type="STRING" id="634436.SAMN05216361_0026"/>
<gene>
    <name evidence="1" type="ORF">SAMN05216361_0026</name>
</gene>
<evidence type="ECO:0000313" key="2">
    <source>
        <dbReference type="Proteomes" id="UP000184520"/>
    </source>
</evidence>
<accession>A0A1M5SLW8</accession>
<evidence type="ECO:0000313" key="1">
    <source>
        <dbReference type="EMBL" id="SHH39532.1"/>
    </source>
</evidence>